<organism evidence="4 5">
    <name type="scientific">Tuber borchii</name>
    <name type="common">White truffle</name>
    <dbReference type="NCBI Taxonomy" id="42251"/>
    <lineage>
        <taxon>Eukaryota</taxon>
        <taxon>Fungi</taxon>
        <taxon>Dikarya</taxon>
        <taxon>Ascomycota</taxon>
        <taxon>Pezizomycotina</taxon>
        <taxon>Pezizomycetes</taxon>
        <taxon>Pezizales</taxon>
        <taxon>Tuberaceae</taxon>
        <taxon>Tuber</taxon>
    </lineage>
</organism>
<dbReference type="GO" id="GO:0000428">
    <property type="term" value="C:DNA-directed RNA polymerase complex"/>
    <property type="evidence" value="ECO:0007669"/>
    <property type="project" value="UniProtKB-KW"/>
</dbReference>
<feature type="compositionally biased region" description="Basic and acidic residues" evidence="3">
    <location>
        <begin position="158"/>
        <end position="173"/>
    </location>
</feature>
<keyword evidence="1" id="KW-0240">DNA-directed RNA polymerase</keyword>
<dbReference type="Proteomes" id="UP000244722">
    <property type="component" value="Unassembled WGS sequence"/>
</dbReference>
<dbReference type="OrthoDB" id="10256606at2759"/>
<protein>
    <submittedName>
        <fullName evidence="4">Uncharacterized protein</fullName>
    </submittedName>
</protein>
<name>A0A2T7A2R4_TUBBO</name>
<evidence type="ECO:0000313" key="5">
    <source>
        <dbReference type="Proteomes" id="UP000244722"/>
    </source>
</evidence>
<dbReference type="Gene3D" id="2.40.50.140">
    <property type="entry name" value="Nucleic acid-binding proteins"/>
    <property type="match status" value="1"/>
</dbReference>
<dbReference type="EMBL" id="NESQ01000035">
    <property type="protein sequence ID" value="PUU82018.1"/>
    <property type="molecule type" value="Genomic_DNA"/>
</dbReference>
<sequence length="225" mass="24506">MFYRSTEAVTIHLPPVLFHCHYMRALIDILYSYEGKTTSTNSTMIAVIQILDISRGRIPPSGNDIFSDGGADFTITFEALMFHAFPGEVMFGTVIGTSPLGVFLMCGAGMRVFVGSALCAEGITWEGKRESKLQEMKRLLKEKKRKEREEEEGEGEGEEGREGEGGGRGEGEGTGRSIRINDGVLVRITAVTRQGDKLQGVGDMSGDYTGFASRSYSIPSSSSHT</sequence>
<dbReference type="STRING" id="42251.A0A2T7A2R4"/>
<comment type="caution">
    <text evidence="4">The sequence shown here is derived from an EMBL/GenBank/DDBJ whole genome shotgun (WGS) entry which is preliminary data.</text>
</comment>
<evidence type="ECO:0000256" key="1">
    <source>
        <dbReference type="ARBA" id="ARBA00022478"/>
    </source>
</evidence>
<feature type="compositionally biased region" description="Low complexity" evidence="3">
    <location>
        <begin position="213"/>
        <end position="225"/>
    </location>
</feature>
<evidence type="ECO:0000256" key="3">
    <source>
        <dbReference type="SAM" id="MobiDB-lite"/>
    </source>
</evidence>
<feature type="region of interest" description="Disordered" evidence="3">
    <location>
        <begin position="143"/>
        <end position="178"/>
    </location>
</feature>
<proteinExistence type="predicted"/>
<reference evidence="4 5" key="1">
    <citation type="submission" date="2017-04" db="EMBL/GenBank/DDBJ databases">
        <title>Draft genome sequence of Tuber borchii Vittad., a whitish edible truffle.</title>
        <authorList>
            <consortium name="DOE Joint Genome Institute"/>
            <person name="Murat C."/>
            <person name="Kuo A."/>
            <person name="Barry K.W."/>
            <person name="Clum A."/>
            <person name="Dockter R.B."/>
            <person name="Fauchery L."/>
            <person name="Iotti M."/>
            <person name="Kohler A."/>
            <person name="Labutti K."/>
            <person name="Lindquist E.A."/>
            <person name="Lipzen A."/>
            <person name="Ohm R.A."/>
            <person name="Wang M."/>
            <person name="Grigoriev I.V."/>
            <person name="Zambonelli A."/>
            <person name="Martin F.M."/>
        </authorList>
    </citation>
    <scope>NUCLEOTIDE SEQUENCE [LARGE SCALE GENOMIC DNA]</scope>
    <source>
        <strain evidence="4 5">Tbo3840</strain>
    </source>
</reference>
<evidence type="ECO:0000256" key="2">
    <source>
        <dbReference type="ARBA" id="ARBA00023163"/>
    </source>
</evidence>
<gene>
    <name evidence="4" type="ORF">B9Z19DRAFT_1121424</name>
</gene>
<keyword evidence="5" id="KW-1185">Reference proteome</keyword>
<dbReference type="SUPFAM" id="SSF88798">
    <property type="entry name" value="N-terminal, heterodimerisation domain of RBP7 (RpoE)"/>
    <property type="match status" value="1"/>
</dbReference>
<feature type="region of interest" description="Disordered" evidence="3">
    <location>
        <begin position="196"/>
        <end position="225"/>
    </location>
</feature>
<dbReference type="InterPro" id="IPR012340">
    <property type="entry name" value="NA-bd_OB-fold"/>
</dbReference>
<dbReference type="InterPro" id="IPR036898">
    <property type="entry name" value="RNA_pol_Rpb7-like_N_sf"/>
</dbReference>
<keyword evidence="2" id="KW-0804">Transcription</keyword>
<evidence type="ECO:0000313" key="4">
    <source>
        <dbReference type="EMBL" id="PUU82018.1"/>
    </source>
</evidence>
<dbReference type="Gene3D" id="3.30.1490.120">
    <property type="entry name" value="RNA polymerase Rpb7-like, N-terminal domain"/>
    <property type="match status" value="1"/>
</dbReference>
<dbReference type="AlphaFoldDB" id="A0A2T7A2R4"/>
<accession>A0A2T7A2R4</accession>